<dbReference type="NCBIfam" id="TIGR01979">
    <property type="entry name" value="sufS"/>
    <property type="match status" value="1"/>
</dbReference>
<dbReference type="GO" id="GO:0031071">
    <property type="term" value="F:cysteine desulfurase activity"/>
    <property type="evidence" value="ECO:0007669"/>
    <property type="project" value="UniProtKB-EC"/>
</dbReference>
<dbReference type="Gene3D" id="3.40.640.10">
    <property type="entry name" value="Type I PLP-dependent aspartate aminotransferase-like (Major domain)"/>
    <property type="match status" value="1"/>
</dbReference>
<dbReference type="GO" id="GO:0030170">
    <property type="term" value="F:pyridoxal phosphate binding"/>
    <property type="evidence" value="ECO:0007669"/>
    <property type="project" value="InterPro"/>
</dbReference>
<reference evidence="7" key="2">
    <citation type="journal article" date="2014" name="ISME J.">
        <title>Microbial stratification in low pH oxic and suboxic macroscopic growths along an acid mine drainage.</title>
        <authorList>
            <person name="Mendez-Garcia C."/>
            <person name="Mesa V."/>
            <person name="Sprenger R.R."/>
            <person name="Richter M."/>
            <person name="Diez M.S."/>
            <person name="Solano J."/>
            <person name="Bargiela R."/>
            <person name="Golyshina O.V."/>
            <person name="Manteca A."/>
            <person name="Ramos J.L."/>
            <person name="Gallego J.R."/>
            <person name="Llorente I."/>
            <person name="Martins Dos Santos V.A."/>
            <person name="Jensen O.N."/>
            <person name="Pelaez A.I."/>
            <person name="Sanchez J."/>
            <person name="Ferrer M."/>
        </authorList>
    </citation>
    <scope>NUCLEOTIDE SEQUENCE</scope>
</reference>
<dbReference type="AlphaFoldDB" id="T0ZBN7"/>
<dbReference type="EMBL" id="AUZY01012908">
    <property type="protein sequence ID" value="EQD27260.1"/>
    <property type="molecule type" value="Genomic_DNA"/>
</dbReference>
<reference evidence="7" key="1">
    <citation type="submission" date="2013-08" db="EMBL/GenBank/DDBJ databases">
        <authorList>
            <person name="Mendez C."/>
            <person name="Richter M."/>
            <person name="Ferrer M."/>
            <person name="Sanchez J."/>
        </authorList>
    </citation>
    <scope>NUCLEOTIDE SEQUENCE</scope>
</reference>
<evidence type="ECO:0000256" key="3">
    <source>
        <dbReference type="ARBA" id="ARBA00022679"/>
    </source>
</evidence>
<dbReference type="EC" id="2.8.1.7" evidence="2"/>
<feature type="non-terminal residue" evidence="7">
    <location>
        <position position="389"/>
    </location>
</feature>
<evidence type="ECO:0000256" key="2">
    <source>
        <dbReference type="ARBA" id="ARBA00012239"/>
    </source>
</evidence>
<accession>T0ZBN7</accession>
<proteinExistence type="predicted"/>
<dbReference type="SUPFAM" id="SSF53383">
    <property type="entry name" value="PLP-dependent transferases"/>
    <property type="match status" value="1"/>
</dbReference>
<evidence type="ECO:0000256" key="1">
    <source>
        <dbReference type="ARBA" id="ARBA00001933"/>
    </source>
</evidence>
<dbReference type="PANTHER" id="PTHR43586">
    <property type="entry name" value="CYSTEINE DESULFURASE"/>
    <property type="match status" value="1"/>
</dbReference>
<dbReference type="CDD" id="cd06453">
    <property type="entry name" value="SufS_like"/>
    <property type="match status" value="1"/>
</dbReference>
<dbReference type="GO" id="GO:0006534">
    <property type="term" value="P:cysteine metabolic process"/>
    <property type="evidence" value="ECO:0007669"/>
    <property type="project" value="InterPro"/>
</dbReference>
<dbReference type="InterPro" id="IPR010970">
    <property type="entry name" value="Cys_dSase_SufS"/>
</dbReference>
<dbReference type="InterPro" id="IPR015421">
    <property type="entry name" value="PyrdxlP-dep_Trfase_major"/>
</dbReference>
<protein>
    <recommendedName>
        <fullName evidence="2">cysteine desulfurase</fullName>
        <ecNumber evidence="2">2.8.1.7</ecNumber>
    </recommendedName>
</protein>
<dbReference type="InterPro" id="IPR015424">
    <property type="entry name" value="PyrdxlP-dep_Trfase"/>
</dbReference>
<evidence type="ECO:0000259" key="6">
    <source>
        <dbReference type="Pfam" id="PF00266"/>
    </source>
</evidence>
<dbReference type="PANTHER" id="PTHR43586:SF8">
    <property type="entry name" value="CYSTEINE DESULFURASE 1, CHLOROPLASTIC"/>
    <property type="match status" value="1"/>
</dbReference>
<dbReference type="InterPro" id="IPR000192">
    <property type="entry name" value="Aminotrans_V_dom"/>
</dbReference>
<evidence type="ECO:0000256" key="5">
    <source>
        <dbReference type="ARBA" id="ARBA00050776"/>
    </source>
</evidence>
<keyword evidence="3" id="KW-0808">Transferase</keyword>
<dbReference type="Gene3D" id="3.90.1150.10">
    <property type="entry name" value="Aspartate Aminotransferase, domain 1"/>
    <property type="match status" value="1"/>
</dbReference>
<comment type="caution">
    <text evidence="7">The sequence shown here is derived from an EMBL/GenBank/DDBJ whole genome shotgun (WGS) entry which is preliminary data.</text>
</comment>
<evidence type="ECO:0000313" key="7">
    <source>
        <dbReference type="EMBL" id="EQD27260.1"/>
    </source>
</evidence>
<dbReference type="Pfam" id="PF00266">
    <property type="entry name" value="Aminotran_5"/>
    <property type="match status" value="1"/>
</dbReference>
<keyword evidence="4" id="KW-0663">Pyridoxal phosphate</keyword>
<organism evidence="7">
    <name type="scientific">mine drainage metagenome</name>
    <dbReference type="NCBI Taxonomy" id="410659"/>
    <lineage>
        <taxon>unclassified sequences</taxon>
        <taxon>metagenomes</taxon>
        <taxon>ecological metagenomes</taxon>
    </lineage>
</organism>
<feature type="domain" description="Aminotransferase class V" evidence="6">
    <location>
        <begin position="16"/>
        <end position="385"/>
    </location>
</feature>
<comment type="cofactor">
    <cofactor evidence="1">
        <name>pyridoxal 5'-phosphate</name>
        <dbReference type="ChEBI" id="CHEBI:597326"/>
    </cofactor>
</comment>
<comment type="catalytic activity">
    <reaction evidence="5">
        <text>(sulfur carrier)-H + L-cysteine = (sulfur carrier)-SH + L-alanine</text>
        <dbReference type="Rhea" id="RHEA:43892"/>
        <dbReference type="Rhea" id="RHEA-COMP:14737"/>
        <dbReference type="Rhea" id="RHEA-COMP:14739"/>
        <dbReference type="ChEBI" id="CHEBI:29917"/>
        <dbReference type="ChEBI" id="CHEBI:35235"/>
        <dbReference type="ChEBI" id="CHEBI:57972"/>
        <dbReference type="ChEBI" id="CHEBI:64428"/>
        <dbReference type="EC" id="2.8.1.7"/>
    </reaction>
</comment>
<name>T0ZBN7_9ZZZZ</name>
<sequence length="389" mass="42321">MDFPILTERVNGHPLVYLDSAATSQKPAVVIDAISDYYRTANANVHRGVHGLGELATEVFEGARETIAAFVSADPRGVVFVRNTTEGLNLVAQAYARPRFGPSDRIVATVMEHHANLVPWQQVRDQTGCQLDFISVTDEGRLDQESVERLLQAPTRLLAVTHVSNVLGTINPIRELIEMAHREGIVVCVDGAQAVPHMTVDIADLDADFYAFSGHKMCGPTGIGVLYGRPQLLEEMPPFLTGGSMISVVTLESTSWNEIPHKFEAGTPDIAGAAGLRAAAGYLMETGLDLIRIHEEELTDYAAEALSEVPGLRQYGPPGRDRLGIISFNLEGVHPHDVGTILDREGVAVRAGHHCCQPLMRRLGVAATTRASFYLYNDRDEVDALVRGL</sequence>
<gene>
    <name evidence="7" type="ORF">B1B_19222</name>
</gene>
<dbReference type="InterPro" id="IPR015422">
    <property type="entry name" value="PyrdxlP-dep_Trfase_small"/>
</dbReference>
<evidence type="ECO:0000256" key="4">
    <source>
        <dbReference type="ARBA" id="ARBA00022898"/>
    </source>
</evidence>